<dbReference type="EMBL" id="CVQI01018890">
    <property type="protein sequence ID" value="CRK25966.1"/>
    <property type="molecule type" value="Genomic_DNA"/>
</dbReference>
<dbReference type="AlphaFoldDB" id="A0A0G4L7P4"/>
<keyword evidence="3" id="KW-0687">Ribonucleoprotein</keyword>
<dbReference type="PANTHER" id="PTHR12059">
    <property type="entry name" value="RIBOSOMAL PROTEIN L23-RELATED"/>
    <property type="match status" value="1"/>
</dbReference>
<evidence type="ECO:0000313" key="8">
    <source>
        <dbReference type="Proteomes" id="UP000044602"/>
    </source>
</evidence>
<comment type="similarity">
    <text evidence="1">Belongs to the universal ribosomal protein uL23 family.</text>
</comment>
<dbReference type="Proteomes" id="UP000045706">
    <property type="component" value="Unassembled WGS sequence"/>
</dbReference>
<evidence type="ECO:0000256" key="1">
    <source>
        <dbReference type="ARBA" id="ARBA00006700"/>
    </source>
</evidence>
<dbReference type="InterPro" id="IPR012677">
    <property type="entry name" value="Nucleotide-bd_a/b_plait_sf"/>
</dbReference>
<dbReference type="Gene3D" id="3.30.70.330">
    <property type="match status" value="1"/>
</dbReference>
<dbReference type="InterPro" id="IPR012678">
    <property type="entry name" value="Ribosomal_uL23/eL15/eS24_sf"/>
</dbReference>
<evidence type="ECO:0000256" key="4">
    <source>
        <dbReference type="ARBA" id="ARBA00039977"/>
    </source>
</evidence>
<feature type="region of interest" description="Disordered" evidence="5">
    <location>
        <begin position="126"/>
        <end position="157"/>
    </location>
</feature>
<keyword evidence="8" id="KW-1185">Reference proteome</keyword>
<dbReference type="GO" id="GO:0032543">
    <property type="term" value="P:mitochondrial translation"/>
    <property type="evidence" value="ECO:0007669"/>
    <property type="project" value="TreeGrafter"/>
</dbReference>
<keyword evidence="2" id="KW-0689">Ribosomal protein</keyword>
<evidence type="ECO:0000313" key="6">
    <source>
        <dbReference type="EMBL" id="CRK17740.1"/>
    </source>
</evidence>
<name>A0A0G4L7P4_VERLO</name>
<evidence type="ECO:0000256" key="3">
    <source>
        <dbReference type="ARBA" id="ARBA00023274"/>
    </source>
</evidence>
<dbReference type="STRING" id="100787.A0A0G4L7P4"/>
<dbReference type="InterPro" id="IPR013025">
    <property type="entry name" value="Ribosomal_uL23-like"/>
</dbReference>
<dbReference type="Proteomes" id="UP000044602">
    <property type="component" value="Unassembled WGS sequence"/>
</dbReference>
<dbReference type="EMBL" id="CVQH01008890">
    <property type="protein sequence ID" value="CRK17740.1"/>
    <property type="molecule type" value="Genomic_DNA"/>
</dbReference>
<dbReference type="SUPFAM" id="SSF54189">
    <property type="entry name" value="Ribosomal proteins S24e, L23 and L15e"/>
    <property type="match status" value="1"/>
</dbReference>
<reference evidence="8 9" key="1">
    <citation type="submission" date="2015-05" db="EMBL/GenBank/DDBJ databases">
        <authorList>
            <person name="Fogelqvist Johan"/>
        </authorList>
    </citation>
    <scope>NUCLEOTIDE SEQUENCE [LARGE SCALE GENOMIC DNA]</scope>
    <source>
        <strain evidence="6">VL1</strain>
        <strain evidence="7">VL2</strain>
    </source>
</reference>
<gene>
    <name evidence="6" type="ORF">BN1708_003021</name>
    <name evidence="7" type="ORF">BN1723_003320</name>
</gene>
<evidence type="ECO:0000313" key="7">
    <source>
        <dbReference type="EMBL" id="CRK25966.1"/>
    </source>
</evidence>
<evidence type="ECO:0000313" key="9">
    <source>
        <dbReference type="Proteomes" id="UP000045706"/>
    </source>
</evidence>
<evidence type="ECO:0000256" key="2">
    <source>
        <dbReference type="ARBA" id="ARBA00022980"/>
    </source>
</evidence>
<proteinExistence type="inferred from homology"/>
<protein>
    <recommendedName>
        <fullName evidence="4">Large ribosomal subunit protein uL23m</fullName>
    </recommendedName>
</protein>
<feature type="compositionally biased region" description="Polar residues" evidence="5">
    <location>
        <begin position="130"/>
        <end position="139"/>
    </location>
</feature>
<dbReference type="GO" id="GO:0003735">
    <property type="term" value="F:structural constituent of ribosome"/>
    <property type="evidence" value="ECO:0007669"/>
    <property type="project" value="InterPro"/>
</dbReference>
<organism evidence="6 8">
    <name type="scientific">Verticillium longisporum</name>
    <name type="common">Verticillium dahliae var. longisporum</name>
    <dbReference type="NCBI Taxonomy" id="100787"/>
    <lineage>
        <taxon>Eukaryota</taxon>
        <taxon>Fungi</taxon>
        <taxon>Dikarya</taxon>
        <taxon>Ascomycota</taxon>
        <taxon>Pezizomycotina</taxon>
        <taxon>Sordariomycetes</taxon>
        <taxon>Hypocreomycetidae</taxon>
        <taxon>Glomerellales</taxon>
        <taxon>Plectosphaerellaceae</taxon>
        <taxon>Verticillium</taxon>
    </lineage>
</organism>
<dbReference type="PANTHER" id="PTHR12059:SF5">
    <property type="entry name" value="LARGE RIBOSOMAL SUBUNIT PROTEIN UL23M"/>
    <property type="match status" value="1"/>
</dbReference>
<sequence length="186" mass="21873">MSQPAKALVKAPLRLGKKNVFLPNHVITFHRKDHNPPNWATFEVPLRFNKFDIRDYLWNLYGVETTAVRSWVNMPPVERKLDGRGAAYHPKSIKFMTVELTRPFVWPEVPEDLEPWNKKLWDAREKRQADQNITRNEQASGKLKYPSKEPMTSHRQAVKERAEMLLKGQAEWKTDAVLDEKWEKQA</sequence>
<accession>A0A0G4L7P4</accession>
<dbReference type="Pfam" id="PF00276">
    <property type="entry name" value="Ribosomal_L23"/>
    <property type="match status" value="1"/>
</dbReference>
<dbReference type="GO" id="GO:0005762">
    <property type="term" value="C:mitochondrial large ribosomal subunit"/>
    <property type="evidence" value="ECO:0007669"/>
    <property type="project" value="TreeGrafter"/>
</dbReference>
<evidence type="ECO:0000256" key="5">
    <source>
        <dbReference type="SAM" id="MobiDB-lite"/>
    </source>
</evidence>